<dbReference type="Gene3D" id="3.90.1150.10">
    <property type="entry name" value="Aspartate Aminotransferase, domain 1"/>
    <property type="match status" value="1"/>
</dbReference>
<dbReference type="Pfam" id="PF00155">
    <property type="entry name" value="Aminotran_1_2"/>
    <property type="match status" value="2"/>
</dbReference>
<comment type="caution">
    <text evidence="3">The sequence shown here is derived from an EMBL/GenBank/DDBJ whole genome shotgun (WGS) entry which is preliminary data.</text>
</comment>
<feature type="domain" description="Aminotransferase class I/classII large" evidence="2">
    <location>
        <begin position="43"/>
        <end position="202"/>
    </location>
</feature>
<dbReference type="GO" id="GO:0006520">
    <property type="term" value="P:amino acid metabolic process"/>
    <property type="evidence" value="ECO:0007669"/>
    <property type="project" value="TreeGrafter"/>
</dbReference>
<dbReference type="CDD" id="cd00609">
    <property type="entry name" value="AAT_like"/>
    <property type="match status" value="1"/>
</dbReference>
<keyword evidence="1" id="KW-0663">Pyridoxal phosphate</keyword>
<dbReference type="EMBL" id="NIZV01000075">
    <property type="protein sequence ID" value="RSM11805.1"/>
    <property type="molecule type" value="Genomic_DNA"/>
</dbReference>
<dbReference type="PRINTS" id="PR00753">
    <property type="entry name" value="ACCSYNTHASE"/>
</dbReference>
<dbReference type="InterPro" id="IPR015424">
    <property type="entry name" value="PyrdxlP-dep_Trfase"/>
</dbReference>
<name>A0A428UBX6_9HYPO</name>
<dbReference type="Proteomes" id="UP000288429">
    <property type="component" value="Unassembled WGS sequence"/>
</dbReference>
<dbReference type="InterPro" id="IPR015421">
    <property type="entry name" value="PyrdxlP-dep_Trfase_major"/>
</dbReference>
<feature type="domain" description="Aminotransferase class I/classII large" evidence="2">
    <location>
        <begin position="214"/>
        <end position="443"/>
    </location>
</feature>
<dbReference type="InterPro" id="IPR050478">
    <property type="entry name" value="Ethylene_sulfur-biosynth"/>
</dbReference>
<evidence type="ECO:0000256" key="1">
    <source>
        <dbReference type="ARBA" id="ARBA00022898"/>
    </source>
</evidence>
<dbReference type="InterPro" id="IPR015422">
    <property type="entry name" value="PyrdxlP-dep_Trfase_small"/>
</dbReference>
<dbReference type="GO" id="GO:0030170">
    <property type="term" value="F:pyridoxal phosphate binding"/>
    <property type="evidence" value="ECO:0007669"/>
    <property type="project" value="InterPro"/>
</dbReference>
<keyword evidence="4" id="KW-1185">Reference proteome</keyword>
<evidence type="ECO:0000259" key="2">
    <source>
        <dbReference type="Pfam" id="PF00155"/>
    </source>
</evidence>
<dbReference type="PANTHER" id="PTHR43795:SF63">
    <property type="entry name" value="PUTATIVE (AFU_ORTHOLOGUE AFUA_4G00630)-RELATED"/>
    <property type="match status" value="1"/>
</dbReference>
<dbReference type="SUPFAM" id="SSF53383">
    <property type="entry name" value="PLP-dependent transferases"/>
    <property type="match status" value="1"/>
</dbReference>
<dbReference type="InterPro" id="IPR004839">
    <property type="entry name" value="Aminotransferase_I/II_large"/>
</dbReference>
<gene>
    <name evidence="3" type="ORF">CDV31_006573</name>
</gene>
<dbReference type="GO" id="GO:0008483">
    <property type="term" value="F:transaminase activity"/>
    <property type="evidence" value="ECO:0007669"/>
    <property type="project" value="TreeGrafter"/>
</dbReference>
<proteinExistence type="predicted"/>
<dbReference type="AlphaFoldDB" id="A0A428UBX6"/>
<reference evidence="3 4" key="1">
    <citation type="submission" date="2017-06" db="EMBL/GenBank/DDBJ databases">
        <title>Cmopartive genomic analysis of Ambrosia Fusariam Clade fungi.</title>
        <authorList>
            <person name="Stajich J.E."/>
            <person name="Carrillo J."/>
            <person name="Kijimoto T."/>
            <person name="Eskalen A."/>
            <person name="O'Donnell K."/>
            <person name="Kasson M."/>
        </authorList>
    </citation>
    <scope>NUCLEOTIDE SEQUENCE [LARGE SCALE GENOMIC DNA]</scope>
    <source>
        <strain evidence="3 4">NRRL 20438</strain>
    </source>
</reference>
<sequence length="470" mass="52073">MAPPKTHLSTRGDVFATPTSKIPLLDVVCDLWHPETNPGGYVSLGVAENTLMHEEVIAHMTKNFSVDSHSLTYGDGFSGSHRLRDTIARFVNRNFNPHEPVTKNQLLITSGVGQAIEVTGFSILDKGDGVLLARPHYGNFPIDLGYRVEAKIIGVSFEETDPFSLETVEVYEKALANAQAQGIHVKALLLCNPHNPLGKATPIYAQSRSNIIRGRCYPREVIEAYMKFCQKHHVHLISDEIYALSVWKNPEFPDAPEFTSVLAINPDGVIDRNLIHVFWGMSKDFGSNGIRLGCVISRNEAFIRACEANSYFTCPSSLSDLATSRILSDDAFVESLTNTNRLRLAENYTMTAKFLESHKIPYKKGSNAGLFIWVDLFAPIQTQISAGLKKQGESGISSENTLGDLQLKLYTTLLKHRIFLALGAGFGGDVPGWFRIVFAHQKTYLQLGLGRMMEAVEAFRRELEGDGVKV</sequence>
<evidence type="ECO:0000313" key="3">
    <source>
        <dbReference type="EMBL" id="RSM11805.1"/>
    </source>
</evidence>
<evidence type="ECO:0000313" key="4">
    <source>
        <dbReference type="Proteomes" id="UP000288429"/>
    </source>
</evidence>
<dbReference type="Gene3D" id="3.40.640.10">
    <property type="entry name" value="Type I PLP-dependent aspartate aminotransferase-like (Major domain)"/>
    <property type="match status" value="1"/>
</dbReference>
<accession>A0A428UBX6</accession>
<dbReference type="PANTHER" id="PTHR43795">
    <property type="entry name" value="BIFUNCTIONAL ASPARTATE AMINOTRANSFERASE AND GLUTAMATE/ASPARTATE-PREPHENATE AMINOTRANSFERASE-RELATED"/>
    <property type="match status" value="1"/>
</dbReference>
<organism evidence="3 4">
    <name type="scientific">Fusarium ambrosium</name>
    <dbReference type="NCBI Taxonomy" id="131363"/>
    <lineage>
        <taxon>Eukaryota</taxon>
        <taxon>Fungi</taxon>
        <taxon>Dikarya</taxon>
        <taxon>Ascomycota</taxon>
        <taxon>Pezizomycotina</taxon>
        <taxon>Sordariomycetes</taxon>
        <taxon>Hypocreomycetidae</taxon>
        <taxon>Hypocreales</taxon>
        <taxon>Nectriaceae</taxon>
        <taxon>Fusarium</taxon>
        <taxon>Fusarium solani species complex</taxon>
    </lineage>
</organism>
<protein>
    <recommendedName>
        <fullName evidence="2">Aminotransferase class I/classII large domain-containing protein</fullName>
    </recommendedName>
</protein>